<proteinExistence type="predicted"/>
<organism evidence="1 2">
    <name type="scientific">Cinara cedri</name>
    <dbReference type="NCBI Taxonomy" id="506608"/>
    <lineage>
        <taxon>Eukaryota</taxon>
        <taxon>Metazoa</taxon>
        <taxon>Ecdysozoa</taxon>
        <taxon>Arthropoda</taxon>
        <taxon>Hexapoda</taxon>
        <taxon>Insecta</taxon>
        <taxon>Pterygota</taxon>
        <taxon>Neoptera</taxon>
        <taxon>Paraneoptera</taxon>
        <taxon>Hemiptera</taxon>
        <taxon>Sternorrhyncha</taxon>
        <taxon>Aphidomorpha</taxon>
        <taxon>Aphidoidea</taxon>
        <taxon>Aphididae</taxon>
        <taxon>Lachninae</taxon>
        <taxon>Cinara</taxon>
    </lineage>
</organism>
<accession>A0A5E4MXH1</accession>
<evidence type="ECO:0000313" key="2">
    <source>
        <dbReference type="Proteomes" id="UP000325440"/>
    </source>
</evidence>
<sequence>MLDKFLKIVTWENYIEKLFKDGYRSANSLPIMMENKKDNVSNQECMQKEKELLRTIKTQKLEYQGHIVRNNQRYELLQLILQGKIEGKKNVGIRKKNLRE</sequence>
<dbReference type="Proteomes" id="UP000325440">
    <property type="component" value="Unassembled WGS sequence"/>
</dbReference>
<dbReference type="AlphaFoldDB" id="A0A5E4MXH1"/>
<name>A0A5E4MXH1_9HEMI</name>
<dbReference type="EMBL" id="CABPRJ010001432">
    <property type="protein sequence ID" value="VVC36311.1"/>
    <property type="molecule type" value="Genomic_DNA"/>
</dbReference>
<evidence type="ECO:0000313" key="1">
    <source>
        <dbReference type="EMBL" id="VVC36311.1"/>
    </source>
</evidence>
<keyword evidence="2" id="KW-1185">Reference proteome</keyword>
<reference evidence="1 2" key="1">
    <citation type="submission" date="2019-08" db="EMBL/GenBank/DDBJ databases">
        <authorList>
            <person name="Alioto T."/>
            <person name="Alioto T."/>
            <person name="Gomez Garrido J."/>
        </authorList>
    </citation>
    <scope>NUCLEOTIDE SEQUENCE [LARGE SCALE GENOMIC DNA]</scope>
</reference>
<dbReference type="OrthoDB" id="6624820at2759"/>
<gene>
    <name evidence="1" type="ORF">CINCED_3A025269</name>
</gene>
<protein>
    <submittedName>
        <fullName evidence="1">Uncharacterized protein</fullName>
    </submittedName>
</protein>